<name>A0A1Y5EEH3_COLPS</name>
<keyword evidence="1" id="KW-0472">Membrane</keyword>
<evidence type="ECO:0000313" key="3">
    <source>
        <dbReference type="EMBL" id="OUR79335.1"/>
    </source>
</evidence>
<protein>
    <submittedName>
        <fullName evidence="3">Uncharacterized protein</fullName>
    </submittedName>
</protein>
<keyword evidence="1" id="KW-1133">Transmembrane helix</keyword>
<keyword evidence="1" id="KW-0812">Transmembrane</keyword>
<dbReference type="Proteomes" id="UP000243053">
    <property type="component" value="Unassembled WGS sequence"/>
</dbReference>
<feature type="signal peptide" evidence="2">
    <location>
        <begin position="1"/>
        <end position="21"/>
    </location>
</feature>
<accession>A0A1Y5EEH3</accession>
<organism evidence="3 4">
    <name type="scientific">Colwellia psychrerythraea</name>
    <name type="common">Vibrio psychroerythus</name>
    <dbReference type="NCBI Taxonomy" id="28229"/>
    <lineage>
        <taxon>Bacteria</taxon>
        <taxon>Pseudomonadati</taxon>
        <taxon>Pseudomonadota</taxon>
        <taxon>Gammaproteobacteria</taxon>
        <taxon>Alteromonadales</taxon>
        <taxon>Colwelliaceae</taxon>
        <taxon>Colwellia</taxon>
    </lineage>
</organism>
<evidence type="ECO:0000256" key="1">
    <source>
        <dbReference type="SAM" id="Phobius"/>
    </source>
</evidence>
<gene>
    <name evidence="3" type="ORF">A9Q75_12210</name>
</gene>
<reference evidence="4" key="1">
    <citation type="journal article" date="2017" name="Proc. Natl. Acad. Sci. U.S.A.">
        <title>Simulation of Deepwater Horizon oil plume reveals substrate specialization within a complex community of hydrocarbon degraders.</title>
        <authorList>
            <person name="Hu P."/>
            <person name="Dubinsky E.A."/>
            <person name="Probst A.J."/>
            <person name="Wang J."/>
            <person name="Sieber C.M.K."/>
            <person name="Tom L.M."/>
            <person name="Gardinali P."/>
            <person name="Banfield J.F."/>
            <person name="Atlas R.M."/>
            <person name="Andersen G.L."/>
        </authorList>
    </citation>
    <scope>NUCLEOTIDE SEQUENCE [LARGE SCALE GENOMIC DNA]</scope>
</reference>
<keyword evidence="2" id="KW-0732">Signal</keyword>
<proteinExistence type="predicted"/>
<comment type="caution">
    <text evidence="3">The sequence shown here is derived from an EMBL/GenBank/DDBJ whole genome shotgun (WGS) entry which is preliminary data.</text>
</comment>
<feature type="chain" id="PRO_5012599269" evidence="2">
    <location>
        <begin position="22"/>
        <end position="60"/>
    </location>
</feature>
<evidence type="ECO:0000313" key="4">
    <source>
        <dbReference type="Proteomes" id="UP000243053"/>
    </source>
</evidence>
<evidence type="ECO:0000256" key="2">
    <source>
        <dbReference type="SAM" id="SignalP"/>
    </source>
</evidence>
<dbReference type="AlphaFoldDB" id="A0A1Y5EEH3"/>
<dbReference type="EMBL" id="MAAF01000072">
    <property type="protein sequence ID" value="OUR79335.1"/>
    <property type="molecule type" value="Genomic_DNA"/>
</dbReference>
<feature type="transmembrane region" description="Helical" evidence="1">
    <location>
        <begin position="37"/>
        <end position="55"/>
    </location>
</feature>
<sequence length="60" mass="6407">MKKVVIIFAGLALLLSNPLFAHPGHDHSASGSGLVHLLWLVPVIVAAVVVVFREITAPKR</sequence>